<organism evidence="9 10">
    <name type="scientific">Dinghuibacter silviterrae</name>
    <dbReference type="NCBI Taxonomy" id="1539049"/>
    <lineage>
        <taxon>Bacteria</taxon>
        <taxon>Pseudomonadati</taxon>
        <taxon>Bacteroidota</taxon>
        <taxon>Chitinophagia</taxon>
        <taxon>Chitinophagales</taxon>
        <taxon>Chitinophagaceae</taxon>
        <taxon>Dinghuibacter</taxon>
    </lineage>
</organism>
<dbReference type="EMBL" id="SODV01000001">
    <property type="protein sequence ID" value="TDX01815.1"/>
    <property type="molecule type" value="Genomic_DNA"/>
</dbReference>
<dbReference type="PANTHER" id="PTHR43133">
    <property type="entry name" value="RNA POLYMERASE ECF-TYPE SIGMA FACTO"/>
    <property type="match status" value="1"/>
</dbReference>
<reference evidence="9 10" key="1">
    <citation type="submission" date="2019-03" db="EMBL/GenBank/DDBJ databases">
        <title>Genomic Encyclopedia of Type Strains, Phase IV (KMG-IV): sequencing the most valuable type-strain genomes for metagenomic binning, comparative biology and taxonomic classification.</title>
        <authorList>
            <person name="Goeker M."/>
        </authorList>
    </citation>
    <scope>NUCLEOTIDE SEQUENCE [LARGE SCALE GENOMIC DNA]</scope>
    <source>
        <strain evidence="9 10">DSM 100059</strain>
    </source>
</reference>
<evidence type="ECO:0000256" key="5">
    <source>
        <dbReference type="ARBA" id="ARBA00023163"/>
    </source>
</evidence>
<evidence type="ECO:0000256" key="2">
    <source>
        <dbReference type="ARBA" id="ARBA00023015"/>
    </source>
</evidence>
<dbReference type="OrthoDB" id="9790423at2"/>
<evidence type="ECO:0000313" key="9">
    <source>
        <dbReference type="EMBL" id="TDX01815.1"/>
    </source>
</evidence>
<evidence type="ECO:0000256" key="1">
    <source>
        <dbReference type="ARBA" id="ARBA00010641"/>
    </source>
</evidence>
<dbReference type="SUPFAM" id="SSF88659">
    <property type="entry name" value="Sigma3 and sigma4 domains of RNA polymerase sigma factors"/>
    <property type="match status" value="1"/>
</dbReference>
<protein>
    <submittedName>
        <fullName evidence="9">RNA polymerase sigma-70 factor (ECF subfamily)</fullName>
    </submittedName>
</protein>
<dbReference type="PANTHER" id="PTHR43133:SF62">
    <property type="entry name" value="RNA POLYMERASE SIGMA FACTOR SIGZ"/>
    <property type="match status" value="1"/>
</dbReference>
<gene>
    <name evidence="9" type="ORF">EDB95_2858</name>
</gene>
<name>A0A4R8DWE0_9BACT</name>
<keyword evidence="6" id="KW-0732">Signal</keyword>
<keyword evidence="5" id="KW-0804">Transcription</keyword>
<dbReference type="InterPro" id="IPR039425">
    <property type="entry name" value="RNA_pol_sigma-70-like"/>
</dbReference>
<feature type="chain" id="PRO_5021018442" evidence="6">
    <location>
        <begin position="28"/>
        <end position="200"/>
    </location>
</feature>
<evidence type="ECO:0000256" key="6">
    <source>
        <dbReference type="SAM" id="SignalP"/>
    </source>
</evidence>
<dbReference type="GO" id="GO:0003677">
    <property type="term" value="F:DNA binding"/>
    <property type="evidence" value="ECO:0007669"/>
    <property type="project" value="UniProtKB-KW"/>
</dbReference>
<dbReference type="InterPro" id="IPR007627">
    <property type="entry name" value="RNA_pol_sigma70_r2"/>
</dbReference>
<proteinExistence type="inferred from homology"/>
<evidence type="ECO:0000259" key="7">
    <source>
        <dbReference type="Pfam" id="PF04542"/>
    </source>
</evidence>
<dbReference type="InterPro" id="IPR007630">
    <property type="entry name" value="RNA_pol_sigma70_r4"/>
</dbReference>
<keyword evidence="2" id="KW-0805">Transcription regulation</keyword>
<dbReference type="InterPro" id="IPR036388">
    <property type="entry name" value="WH-like_DNA-bd_sf"/>
</dbReference>
<dbReference type="CDD" id="cd06171">
    <property type="entry name" value="Sigma70_r4"/>
    <property type="match status" value="1"/>
</dbReference>
<feature type="domain" description="RNA polymerase sigma-70 region 2" evidence="7">
    <location>
        <begin position="44"/>
        <end position="112"/>
    </location>
</feature>
<keyword evidence="3" id="KW-0731">Sigma factor</keyword>
<dbReference type="InterPro" id="IPR013324">
    <property type="entry name" value="RNA_pol_sigma_r3/r4-like"/>
</dbReference>
<evidence type="ECO:0000256" key="3">
    <source>
        <dbReference type="ARBA" id="ARBA00023082"/>
    </source>
</evidence>
<dbReference type="InterPro" id="IPR013325">
    <property type="entry name" value="RNA_pol_sigma_r2"/>
</dbReference>
<dbReference type="NCBIfam" id="TIGR02937">
    <property type="entry name" value="sigma70-ECF"/>
    <property type="match status" value="1"/>
</dbReference>
<dbReference type="GO" id="GO:0016987">
    <property type="term" value="F:sigma factor activity"/>
    <property type="evidence" value="ECO:0007669"/>
    <property type="project" value="UniProtKB-KW"/>
</dbReference>
<keyword evidence="10" id="KW-1185">Reference proteome</keyword>
<dbReference type="InterPro" id="IPR014284">
    <property type="entry name" value="RNA_pol_sigma-70_dom"/>
</dbReference>
<accession>A0A4R8DWE0</accession>
<dbReference type="Pfam" id="PF04542">
    <property type="entry name" value="Sigma70_r2"/>
    <property type="match status" value="1"/>
</dbReference>
<dbReference type="Gene3D" id="1.10.10.10">
    <property type="entry name" value="Winged helix-like DNA-binding domain superfamily/Winged helix DNA-binding domain"/>
    <property type="match status" value="1"/>
</dbReference>
<dbReference type="SUPFAM" id="SSF88946">
    <property type="entry name" value="Sigma2 domain of RNA polymerase sigma factors"/>
    <property type="match status" value="1"/>
</dbReference>
<evidence type="ECO:0000259" key="8">
    <source>
        <dbReference type="Pfam" id="PF04545"/>
    </source>
</evidence>
<feature type="signal peptide" evidence="6">
    <location>
        <begin position="1"/>
        <end position="27"/>
    </location>
</feature>
<feature type="domain" description="RNA polymerase sigma-70 region 4" evidence="8">
    <location>
        <begin position="147"/>
        <end position="195"/>
    </location>
</feature>
<dbReference type="Pfam" id="PF04545">
    <property type="entry name" value="Sigma70_r4"/>
    <property type="match status" value="1"/>
</dbReference>
<keyword evidence="4" id="KW-0238">DNA-binding</keyword>
<evidence type="ECO:0000313" key="10">
    <source>
        <dbReference type="Proteomes" id="UP000294498"/>
    </source>
</evidence>
<dbReference type="Proteomes" id="UP000294498">
    <property type="component" value="Unassembled WGS sequence"/>
</dbReference>
<evidence type="ECO:0000256" key="4">
    <source>
        <dbReference type="ARBA" id="ARBA00023125"/>
    </source>
</evidence>
<comment type="caution">
    <text evidence="9">The sequence shown here is derived from an EMBL/GenBank/DDBJ whole genome shotgun (WGS) entry which is preliminary data.</text>
</comment>
<comment type="similarity">
    <text evidence="1">Belongs to the sigma-70 factor family. ECF subfamily.</text>
</comment>
<dbReference type="GO" id="GO:0006352">
    <property type="term" value="P:DNA-templated transcription initiation"/>
    <property type="evidence" value="ECO:0007669"/>
    <property type="project" value="InterPro"/>
</dbReference>
<sequence>MCKFVRNIQLLILFINLSLGNAFTFQADLVTRLKARDEAAFAEMYRNYSNAFLSIITKITNGDIEAAKDILQEAMVKVWNNIHLYDSSKGTLFTWVMNISRNTAIDKLRSKDFKNQLKNRSLETSEAQDYQPVPSLNTELIGVKKMLEKLDSSHRDVVDVVYMMGYSHAEAAEVLDIPLGTVKTRLRNAIVELRKQYRIA</sequence>
<dbReference type="Gene3D" id="1.10.1740.10">
    <property type="match status" value="1"/>
</dbReference>
<dbReference type="AlphaFoldDB" id="A0A4R8DWE0"/>